<dbReference type="InterPro" id="IPR046335">
    <property type="entry name" value="LacI/GalR-like_sensor"/>
</dbReference>
<reference evidence="5" key="1">
    <citation type="journal article" date="2020" name="mSystems">
        <title>Genome- and Community-Level Interaction Insights into Carbon Utilization and Element Cycling Functions of Hydrothermarchaeota in Hydrothermal Sediment.</title>
        <authorList>
            <person name="Zhou Z."/>
            <person name="Liu Y."/>
            <person name="Xu W."/>
            <person name="Pan J."/>
            <person name="Luo Z.H."/>
            <person name="Li M."/>
        </authorList>
    </citation>
    <scope>NUCLEOTIDE SEQUENCE [LARGE SCALE GENOMIC DNA]</scope>
    <source>
        <strain evidence="5">SpSt-479</strain>
    </source>
</reference>
<dbReference type="SUPFAM" id="SSF53822">
    <property type="entry name" value="Periplasmic binding protein-like I"/>
    <property type="match status" value="1"/>
</dbReference>
<dbReference type="SUPFAM" id="SSF47413">
    <property type="entry name" value="lambda repressor-like DNA-binding domains"/>
    <property type="match status" value="1"/>
</dbReference>
<feature type="domain" description="HTH lacI-type" evidence="4">
    <location>
        <begin position="2"/>
        <end position="56"/>
    </location>
</feature>
<keyword evidence="3" id="KW-0804">Transcription</keyword>
<dbReference type="CDD" id="cd06267">
    <property type="entry name" value="PBP1_LacI_sugar_binding-like"/>
    <property type="match status" value="1"/>
</dbReference>
<evidence type="ECO:0000256" key="1">
    <source>
        <dbReference type="ARBA" id="ARBA00023015"/>
    </source>
</evidence>
<dbReference type="InterPro" id="IPR000843">
    <property type="entry name" value="HTH_LacI"/>
</dbReference>
<keyword evidence="2" id="KW-0238">DNA-binding</keyword>
<dbReference type="Gene3D" id="1.10.260.40">
    <property type="entry name" value="lambda repressor-like DNA-binding domains"/>
    <property type="match status" value="1"/>
</dbReference>
<dbReference type="PANTHER" id="PTHR30146">
    <property type="entry name" value="LACI-RELATED TRANSCRIPTIONAL REPRESSOR"/>
    <property type="match status" value="1"/>
</dbReference>
<dbReference type="PANTHER" id="PTHR30146:SF109">
    <property type="entry name" value="HTH-TYPE TRANSCRIPTIONAL REGULATOR GALS"/>
    <property type="match status" value="1"/>
</dbReference>
<evidence type="ECO:0000313" key="5">
    <source>
        <dbReference type="EMBL" id="HFI91706.1"/>
    </source>
</evidence>
<name>A0A7V2ZKK6_9BACT</name>
<sequence length="341" mass="37920">MPTIKVIAKKAGLSVATVSRALNNDPKVTEETKQIVLKIADELNYRPNILARNFAKKTSNIIGLILPDITDEFFSELIKGVDEVTYQHNYFTMVISSHRYLQLETTLNSVLRNGLLGGMILLVPNINKSLKKILSQTKIPFVIISGGLNSDEYDIVSVDNYQGTYDMTKYLIKKCGYKKIAHITGPSDNDDAKIRIKAFNDACRENGITVPKDYLVEGDFMRESGLKRGMELMSLKNIPEVIFAANDMMALGCYDAAAKKGLNIPEDIAVVGFDDIFVSQYLNPPLTTVRSQIEDEGKKAAELLLEKINALNSKSAVKHIPKKIKIATELVIRNSTKNCKT</sequence>
<dbReference type="GO" id="GO:0003700">
    <property type="term" value="F:DNA-binding transcription factor activity"/>
    <property type="evidence" value="ECO:0007669"/>
    <property type="project" value="TreeGrafter"/>
</dbReference>
<protein>
    <submittedName>
        <fullName evidence="5">LacI family transcriptional regulator</fullName>
    </submittedName>
</protein>
<dbReference type="InterPro" id="IPR028082">
    <property type="entry name" value="Peripla_BP_I"/>
</dbReference>
<dbReference type="Pfam" id="PF00356">
    <property type="entry name" value="LacI"/>
    <property type="match status" value="1"/>
</dbReference>
<dbReference type="RefSeq" id="WP_304143620.1">
    <property type="nucleotide sequence ID" value="NZ_JAOAIE010000030.1"/>
</dbReference>
<evidence type="ECO:0000259" key="4">
    <source>
        <dbReference type="PROSITE" id="PS50932"/>
    </source>
</evidence>
<dbReference type="GO" id="GO:0000976">
    <property type="term" value="F:transcription cis-regulatory region binding"/>
    <property type="evidence" value="ECO:0007669"/>
    <property type="project" value="TreeGrafter"/>
</dbReference>
<dbReference type="Gene3D" id="3.40.50.2300">
    <property type="match status" value="2"/>
</dbReference>
<dbReference type="EMBL" id="DSUJ01000008">
    <property type="protein sequence ID" value="HFI91706.1"/>
    <property type="molecule type" value="Genomic_DNA"/>
</dbReference>
<dbReference type="SMART" id="SM00354">
    <property type="entry name" value="HTH_LACI"/>
    <property type="match status" value="1"/>
</dbReference>
<accession>A0A7V2ZKK6</accession>
<dbReference type="InterPro" id="IPR010982">
    <property type="entry name" value="Lambda_DNA-bd_dom_sf"/>
</dbReference>
<comment type="caution">
    <text evidence="5">The sequence shown here is derived from an EMBL/GenBank/DDBJ whole genome shotgun (WGS) entry which is preliminary data.</text>
</comment>
<dbReference type="AlphaFoldDB" id="A0A7V2ZKK6"/>
<proteinExistence type="predicted"/>
<dbReference type="PROSITE" id="PS50932">
    <property type="entry name" value="HTH_LACI_2"/>
    <property type="match status" value="1"/>
</dbReference>
<evidence type="ECO:0000256" key="2">
    <source>
        <dbReference type="ARBA" id="ARBA00023125"/>
    </source>
</evidence>
<dbReference type="Pfam" id="PF13377">
    <property type="entry name" value="Peripla_BP_3"/>
    <property type="match status" value="1"/>
</dbReference>
<dbReference type="CDD" id="cd01392">
    <property type="entry name" value="HTH_LacI"/>
    <property type="match status" value="1"/>
</dbReference>
<organism evidence="5">
    <name type="scientific">Ignavibacterium album</name>
    <dbReference type="NCBI Taxonomy" id="591197"/>
    <lineage>
        <taxon>Bacteria</taxon>
        <taxon>Pseudomonadati</taxon>
        <taxon>Ignavibacteriota</taxon>
        <taxon>Ignavibacteria</taxon>
        <taxon>Ignavibacteriales</taxon>
        <taxon>Ignavibacteriaceae</taxon>
        <taxon>Ignavibacterium</taxon>
    </lineage>
</organism>
<keyword evidence="1" id="KW-0805">Transcription regulation</keyword>
<gene>
    <name evidence="5" type="ORF">ENS31_09305</name>
</gene>
<evidence type="ECO:0000256" key="3">
    <source>
        <dbReference type="ARBA" id="ARBA00023163"/>
    </source>
</evidence>